<evidence type="ECO:0000313" key="2">
    <source>
        <dbReference type="Proteomes" id="UP001628281"/>
    </source>
</evidence>
<evidence type="ECO:0000313" key="1">
    <source>
        <dbReference type="EMBL" id="MFL7905758.1"/>
    </source>
</evidence>
<reference evidence="1 2" key="1">
    <citation type="submission" date="2024-11" db="EMBL/GenBank/DDBJ databases">
        <title>Draft genome sequences of two bacteria associated to sugarcane roots in Colombia.</title>
        <authorList>
            <person name="Pardo-Diaz S."/>
            <person name="Masmela-Mendoza J."/>
            <person name="Delgadillo-Duran P."/>
            <person name="Bautista E.J."/>
            <person name="Rojas-Tapias D.F."/>
        </authorList>
    </citation>
    <scope>NUCLEOTIDE SEQUENCE [LARGE SCALE GENOMIC DNA]</scope>
    <source>
        <strain evidence="1 2">Ap18</strain>
    </source>
</reference>
<gene>
    <name evidence="1" type="ORF">ACJ41P_31840</name>
</gene>
<protein>
    <submittedName>
        <fullName evidence="1">Uncharacterized protein</fullName>
    </submittedName>
</protein>
<organism evidence="1 2">
    <name type="scientific">Azospirillum argentinense</name>
    <dbReference type="NCBI Taxonomy" id="2970906"/>
    <lineage>
        <taxon>Bacteria</taxon>
        <taxon>Pseudomonadati</taxon>
        <taxon>Pseudomonadota</taxon>
        <taxon>Alphaproteobacteria</taxon>
        <taxon>Rhodospirillales</taxon>
        <taxon>Azospirillaceae</taxon>
        <taxon>Azospirillum</taxon>
    </lineage>
</organism>
<comment type="caution">
    <text evidence="1">The sequence shown here is derived from an EMBL/GenBank/DDBJ whole genome shotgun (WGS) entry which is preliminary data.</text>
</comment>
<keyword evidence="2" id="KW-1185">Reference proteome</keyword>
<proteinExistence type="predicted"/>
<dbReference type="RefSeq" id="WP_407825926.1">
    <property type="nucleotide sequence ID" value="NZ_JBJLSN010000097.1"/>
</dbReference>
<sequence length="165" mass="18888">MKTDIGEYVVGAYLKLEEGCDVVDYNVRPPGGGLEGLGELDVVGYDFRRGRAFLCEVTTHIKGLQIGPSYDATVRKITDKHTRQRAYAATHLQRFDEIRFQFWSPRVPKGALSERLARIDGLELVINGRYRECVEKLRLRAKVETQDAVNPFFRVLQILEAMRKE</sequence>
<dbReference type="EMBL" id="JBJLSN010000097">
    <property type="protein sequence ID" value="MFL7905758.1"/>
    <property type="molecule type" value="Genomic_DNA"/>
</dbReference>
<accession>A0ABW8VHJ7</accession>
<name>A0ABW8VHJ7_9PROT</name>
<dbReference type="Proteomes" id="UP001628281">
    <property type="component" value="Unassembled WGS sequence"/>
</dbReference>